<feature type="repeat" description="WD" evidence="1">
    <location>
        <begin position="142"/>
        <end position="183"/>
    </location>
</feature>
<protein>
    <submittedName>
        <fullName evidence="2">Uncharacterized protein</fullName>
    </submittedName>
</protein>
<feature type="repeat" description="WD" evidence="1">
    <location>
        <begin position="184"/>
        <end position="225"/>
    </location>
</feature>
<feature type="repeat" description="WD" evidence="1">
    <location>
        <begin position="100"/>
        <end position="141"/>
    </location>
</feature>
<dbReference type="Pfam" id="PF00400">
    <property type="entry name" value="WD40"/>
    <property type="match status" value="5"/>
</dbReference>
<dbReference type="SUPFAM" id="SSF50978">
    <property type="entry name" value="WD40 repeat-like"/>
    <property type="match status" value="1"/>
</dbReference>
<dbReference type="InterPro" id="IPR001680">
    <property type="entry name" value="WD40_rpt"/>
</dbReference>
<dbReference type="EMBL" id="CAUYUJ010007657">
    <property type="protein sequence ID" value="CAK0821547.1"/>
    <property type="molecule type" value="Genomic_DNA"/>
</dbReference>
<dbReference type="PANTHER" id="PTHR19846:SF0">
    <property type="entry name" value="PRE-MRNA PROCESSING FACTOR 4"/>
    <property type="match status" value="1"/>
</dbReference>
<dbReference type="InterPro" id="IPR036322">
    <property type="entry name" value="WD40_repeat_dom_sf"/>
</dbReference>
<name>A0ABN9RQM3_9DINO</name>
<sequence length="430" mass="44716">MRITVGRVQRARAGCRGRLSVVAPGRRAGGGPRAGRALGCRRRVFLGRVELRGSATLGEVGAEGGSELALVVSEASRIAACSANLVRIWSVGSGECLRTLAGHQGIVYSAVFALDGLAMLTISADQTAKIWSATSWECLHTLEGHRGDVMSAAFSPDGRGVLTVSWDQAGKIWSVASGACLCTLEGHMGVVRTGVFSPDGQRALTASSDGTANIWSSASGGCLHALRGHRSSVMSAVFSPSGREALTASWDCTAKLWSSASGQCLRTLEGHRGRVDAATFSPDALVCGLGGVPAHAGGPPRPAALRRLLAGRAGGADGLRGRDGESLGRPVGGVLVHSGVPPGLRAVRRLLARRAGGADGLRGPDGEGLVRRLRGVPASAEGRRRPGLLRSLIAASKMTRTEAHCYWPSKPSCSWRTMCGLHRSNSRRFA</sequence>
<accession>A0ABN9RQM3</accession>
<dbReference type="PROSITE" id="PS50294">
    <property type="entry name" value="WD_REPEATS_REGION"/>
    <property type="match status" value="4"/>
</dbReference>
<gene>
    <name evidence="2" type="ORF">PCOR1329_LOCUS22791</name>
</gene>
<organism evidence="2 3">
    <name type="scientific">Prorocentrum cordatum</name>
    <dbReference type="NCBI Taxonomy" id="2364126"/>
    <lineage>
        <taxon>Eukaryota</taxon>
        <taxon>Sar</taxon>
        <taxon>Alveolata</taxon>
        <taxon>Dinophyceae</taxon>
        <taxon>Prorocentrales</taxon>
        <taxon>Prorocentraceae</taxon>
        <taxon>Prorocentrum</taxon>
    </lineage>
</organism>
<dbReference type="PROSITE" id="PS50082">
    <property type="entry name" value="WD_REPEATS_2"/>
    <property type="match status" value="4"/>
</dbReference>
<proteinExistence type="predicted"/>
<comment type="caution">
    <text evidence="2">The sequence shown here is derived from an EMBL/GenBank/DDBJ whole genome shotgun (WGS) entry which is preliminary data.</text>
</comment>
<reference evidence="2" key="1">
    <citation type="submission" date="2023-10" db="EMBL/GenBank/DDBJ databases">
        <authorList>
            <person name="Chen Y."/>
            <person name="Shah S."/>
            <person name="Dougan E. K."/>
            <person name="Thang M."/>
            <person name="Chan C."/>
        </authorList>
    </citation>
    <scope>NUCLEOTIDE SEQUENCE [LARGE SCALE GENOMIC DNA]</scope>
</reference>
<dbReference type="Proteomes" id="UP001189429">
    <property type="component" value="Unassembled WGS sequence"/>
</dbReference>
<keyword evidence="3" id="KW-1185">Reference proteome</keyword>
<feature type="repeat" description="WD" evidence="1">
    <location>
        <begin position="226"/>
        <end position="267"/>
    </location>
</feature>
<dbReference type="InterPro" id="IPR015943">
    <property type="entry name" value="WD40/YVTN_repeat-like_dom_sf"/>
</dbReference>
<dbReference type="SMART" id="SM00320">
    <property type="entry name" value="WD40"/>
    <property type="match status" value="5"/>
</dbReference>
<dbReference type="PANTHER" id="PTHR19846">
    <property type="entry name" value="WD40 REPEAT PROTEIN"/>
    <property type="match status" value="1"/>
</dbReference>
<keyword evidence="1" id="KW-0853">WD repeat</keyword>
<dbReference type="CDD" id="cd00200">
    <property type="entry name" value="WD40"/>
    <property type="match status" value="1"/>
</dbReference>
<evidence type="ECO:0000313" key="2">
    <source>
        <dbReference type="EMBL" id="CAK0821547.1"/>
    </source>
</evidence>
<evidence type="ECO:0000313" key="3">
    <source>
        <dbReference type="Proteomes" id="UP001189429"/>
    </source>
</evidence>
<evidence type="ECO:0000256" key="1">
    <source>
        <dbReference type="PROSITE-ProRule" id="PRU00221"/>
    </source>
</evidence>
<dbReference type="Gene3D" id="2.130.10.10">
    <property type="entry name" value="YVTN repeat-like/Quinoprotein amine dehydrogenase"/>
    <property type="match status" value="2"/>
</dbReference>